<dbReference type="Gene3D" id="3.40.640.10">
    <property type="entry name" value="Type I PLP-dependent aspartate aminotransferase-like (Major domain)"/>
    <property type="match status" value="1"/>
</dbReference>
<dbReference type="SUPFAM" id="SSF53383">
    <property type="entry name" value="PLP-dependent transferases"/>
    <property type="match status" value="1"/>
</dbReference>
<dbReference type="AlphaFoldDB" id="A0A9P1GXS1"/>
<proteinExistence type="inferred from homology"/>
<dbReference type="GO" id="GO:0030170">
    <property type="term" value="F:pyridoxal phosphate binding"/>
    <property type="evidence" value="ECO:0007669"/>
    <property type="project" value="InterPro"/>
</dbReference>
<protein>
    <recommendedName>
        <fullName evidence="6">Aminotransferase</fullName>
    </recommendedName>
</protein>
<keyword evidence="5" id="KW-1185">Reference proteome</keyword>
<dbReference type="Gene3D" id="3.90.1150.10">
    <property type="entry name" value="Aspartate Aminotransferase, domain 1"/>
    <property type="match status" value="1"/>
</dbReference>
<dbReference type="EMBL" id="CALLCH030000005">
    <property type="protein sequence ID" value="CAI4212709.1"/>
    <property type="molecule type" value="Genomic_DNA"/>
</dbReference>
<dbReference type="Proteomes" id="UP000838763">
    <property type="component" value="Unassembled WGS sequence"/>
</dbReference>
<reference evidence="4" key="1">
    <citation type="submission" date="2022-11" db="EMBL/GenBank/DDBJ databases">
        <authorList>
            <person name="Scott C."/>
            <person name="Bruce N."/>
        </authorList>
    </citation>
    <scope>NUCLEOTIDE SEQUENCE</scope>
</reference>
<comment type="caution">
    <text evidence="4">The sequence shown here is derived from an EMBL/GenBank/DDBJ whole genome shotgun (WGS) entry which is preliminary data.</text>
</comment>
<dbReference type="GO" id="GO:0008483">
    <property type="term" value="F:transaminase activity"/>
    <property type="evidence" value="ECO:0007669"/>
    <property type="project" value="InterPro"/>
</dbReference>
<dbReference type="InterPro" id="IPR015422">
    <property type="entry name" value="PyrdxlP-dep_Trfase_small"/>
</dbReference>
<evidence type="ECO:0000256" key="2">
    <source>
        <dbReference type="ARBA" id="ARBA00022898"/>
    </source>
</evidence>
<dbReference type="OrthoDB" id="5419315at2759"/>
<evidence type="ECO:0008006" key="6">
    <source>
        <dbReference type="Google" id="ProtNLM"/>
    </source>
</evidence>
<dbReference type="PANTHER" id="PTHR43094">
    <property type="entry name" value="AMINOTRANSFERASE"/>
    <property type="match status" value="1"/>
</dbReference>
<dbReference type="Pfam" id="PF00202">
    <property type="entry name" value="Aminotran_3"/>
    <property type="match status" value="1"/>
</dbReference>
<evidence type="ECO:0000313" key="4">
    <source>
        <dbReference type="EMBL" id="CAI4212709.1"/>
    </source>
</evidence>
<comment type="similarity">
    <text evidence="1 3">Belongs to the class-III pyridoxal-phosphate-dependent aminotransferase family.</text>
</comment>
<dbReference type="InterPro" id="IPR005814">
    <property type="entry name" value="Aminotrans_3"/>
</dbReference>
<dbReference type="PANTHER" id="PTHR43094:SF1">
    <property type="entry name" value="AMINOTRANSFERASE CLASS-III"/>
    <property type="match status" value="1"/>
</dbReference>
<dbReference type="InterPro" id="IPR015424">
    <property type="entry name" value="PyrdxlP-dep_Trfase"/>
</dbReference>
<evidence type="ECO:0000256" key="3">
    <source>
        <dbReference type="RuleBase" id="RU003560"/>
    </source>
</evidence>
<sequence length="406" mass="43522">MESAILHRSLTKNYPIAVGEMEFTSSTIKGSAYWTEAAVRLFLALDIATKRIMYTSSGSEAVEAALKIARQYHVFHGDLRRINIIGRLHSYHGNTMGAMAAGNNPPRREAFEPMLSPAFQHVSRCFYDRDHDGMTEREYENHLIDELEAKINSLGAETVAAVIVEPVVGATLGAVAATPTYLPRLKALCEKNGILAIWDEVMCGMGRSGSYHAWQSLGGAAPDLQTIGKGLGAGYQPLSAILLSEKVATEFELHATGAKKFINGQTFQGHPVACAGALAVQKIIKRDRLIANVLARGEQLNSSLTTGLPSGFFEYSGSLRGMGLFRAVDFGNLGAATGGSLAQEVVDESFKQGAAVYTCSSAVDAVLIAPPFIITEQEVDVLICSEVMRSGAGHAFSEMIVGKCTE</sequence>
<keyword evidence="2 3" id="KW-0663">Pyridoxal phosphate</keyword>
<gene>
    <name evidence="4" type="ORF">PPNO1_LOCUS2460</name>
</gene>
<dbReference type="InterPro" id="IPR015421">
    <property type="entry name" value="PyrdxlP-dep_Trfase_major"/>
</dbReference>
<organism evidence="4 5">
    <name type="scientific">Parascedosporium putredinis</name>
    <dbReference type="NCBI Taxonomy" id="1442378"/>
    <lineage>
        <taxon>Eukaryota</taxon>
        <taxon>Fungi</taxon>
        <taxon>Dikarya</taxon>
        <taxon>Ascomycota</taxon>
        <taxon>Pezizomycotina</taxon>
        <taxon>Sordariomycetes</taxon>
        <taxon>Hypocreomycetidae</taxon>
        <taxon>Microascales</taxon>
        <taxon>Microascaceae</taxon>
        <taxon>Parascedosporium</taxon>
    </lineage>
</organism>
<evidence type="ECO:0000313" key="5">
    <source>
        <dbReference type="Proteomes" id="UP000838763"/>
    </source>
</evidence>
<dbReference type="GO" id="GO:0005829">
    <property type="term" value="C:cytosol"/>
    <property type="evidence" value="ECO:0007669"/>
    <property type="project" value="TreeGrafter"/>
</dbReference>
<accession>A0A9P1GXS1</accession>
<evidence type="ECO:0000256" key="1">
    <source>
        <dbReference type="ARBA" id="ARBA00008954"/>
    </source>
</evidence>
<name>A0A9P1GXS1_9PEZI</name>